<gene>
    <name evidence="1" type="ORF">Tco_0726483</name>
</gene>
<sequence>MPALITVAGSNPPIDHPQPADKIAPLGHTALVVGATNQEFKNEVACLMLGSMTPKLQRQFENYSPYDMLQELRFMFEKQAGVESYVEQLEHLDYVLLQDITVGLILNGLTSDFVAFVRNYNMHNIEKTIDELHALLIEYEKGLHKKAATPQVLVIQGGRIIQNPIRNRKLLKGRVKGKGKGKNKLVYAP</sequence>
<keyword evidence="2" id="KW-1185">Reference proteome</keyword>
<evidence type="ECO:0008006" key="3">
    <source>
        <dbReference type="Google" id="ProtNLM"/>
    </source>
</evidence>
<evidence type="ECO:0000313" key="2">
    <source>
        <dbReference type="Proteomes" id="UP001151760"/>
    </source>
</evidence>
<accession>A0ABQ4YI88</accession>
<comment type="caution">
    <text evidence="1">The sequence shown here is derived from an EMBL/GenBank/DDBJ whole genome shotgun (WGS) entry which is preliminary data.</text>
</comment>
<reference evidence="1" key="2">
    <citation type="submission" date="2022-01" db="EMBL/GenBank/DDBJ databases">
        <authorList>
            <person name="Yamashiro T."/>
            <person name="Shiraishi A."/>
            <person name="Satake H."/>
            <person name="Nakayama K."/>
        </authorList>
    </citation>
    <scope>NUCLEOTIDE SEQUENCE</scope>
</reference>
<dbReference type="EMBL" id="BQNB010010386">
    <property type="protein sequence ID" value="GJS76602.1"/>
    <property type="molecule type" value="Genomic_DNA"/>
</dbReference>
<reference evidence="1" key="1">
    <citation type="journal article" date="2022" name="Int. J. Mol. Sci.">
        <title>Draft Genome of Tanacetum Coccineum: Genomic Comparison of Closely Related Tanacetum-Family Plants.</title>
        <authorList>
            <person name="Yamashiro T."/>
            <person name="Shiraishi A."/>
            <person name="Nakayama K."/>
            <person name="Satake H."/>
        </authorList>
    </citation>
    <scope>NUCLEOTIDE SEQUENCE</scope>
</reference>
<dbReference type="Proteomes" id="UP001151760">
    <property type="component" value="Unassembled WGS sequence"/>
</dbReference>
<protein>
    <recommendedName>
        <fullName evidence="3">Retrotransposon gag domain-containing protein</fullName>
    </recommendedName>
</protein>
<name>A0ABQ4YI88_9ASTR</name>
<organism evidence="1 2">
    <name type="scientific">Tanacetum coccineum</name>
    <dbReference type="NCBI Taxonomy" id="301880"/>
    <lineage>
        <taxon>Eukaryota</taxon>
        <taxon>Viridiplantae</taxon>
        <taxon>Streptophyta</taxon>
        <taxon>Embryophyta</taxon>
        <taxon>Tracheophyta</taxon>
        <taxon>Spermatophyta</taxon>
        <taxon>Magnoliopsida</taxon>
        <taxon>eudicotyledons</taxon>
        <taxon>Gunneridae</taxon>
        <taxon>Pentapetalae</taxon>
        <taxon>asterids</taxon>
        <taxon>campanulids</taxon>
        <taxon>Asterales</taxon>
        <taxon>Asteraceae</taxon>
        <taxon>Asteroideae</taxon>
        <taxon>Anthemideae</taxon>
        <taxon>Anthemidinae</taxon>
        <taxon>Tanacetum</taxon>
    </lineage>
</organism>
<evidence type="ECO:0000313" key="1">
    <source>
        <dbReference type="EMBL" id="GJS76602.1"/>
    </source>
</evidence>
<proteinExistence type="predicted"/>